<dbReference type="EMBL" id="CP012365">
    <property type="protein sequence ID" value="AKX60014.1"/>
    <property type="molecule type" value="Genomic_DNA"/>
</dbReference>
<sequence length="320" mass="35424">MIATRINKIYFALIFGASVISGCSSIQPGGNNANALNVQNFEEEKSFAYNVSVLSHINTPKTSKSHIKDVVVTEADLKKGSSEDLLGVGVAAGMLSFPSSVGSSGMNSFMAIDMLLGSLAGPPTIAMNRMATIAWYPAADANSPKEAMDKFHSLRVEGVKKTLSERGMKVSEFTNKLDVKHTPWEDYRHFASFTVESFEDLCTKEEPCVFKIATRMPAKQTVIAPKEITGKPYEAYFFKSGDVKESSGYGLHKKGAWLDGRYGLARDFETNLWMTKYQPSWSVHYVPVPRPEKIGSPMINQFPYMIHNGRVELFVKPVTH</sequence>
<protein>
    <recommendedName>
        <fullName evidence="3">Lipoprotein</fullName>
    </recommendedName>
</protein>
<accession>A0A0K1XFI1</accession>
<dbReference type="Proteomes" id="UP000063953">
    <property type="component" value="Chromosome"/>
</dbReference>
<keyword evidence="2" id="KW-1185">Reference proteome</keyword>
<gene>
    <name evidence="1" type="ORF">AKN88_08795</name>
</gene>
<reference evidence="1 2" key="1">
    <citation type="journal article" date="2015" name="Genome Announc.">
        <title>Genome Sequences of Oblitimonas alkaliphila gen. nov. sp. nov. (Proposed), a Novel Bacterium of the Pseudomonadaceae Family.</title>
        <authorList>
            <person name="Lauer A.C."/>
            <person name="Nicholson A.C."/>
            <person name="Humrighouse B.W."/>
            <person name="Emery B."/>
            <person name="Drobish A."/>
            <person name="Juieng P."/>
            <person name="Loparev V."/>
            <person name="McQuiston J.R."/>
        </authorList>
    </citation>
    <scope>NUCLEOTIDE SEQUENCE [LARGE SCALE GENOMIC DNA]</scope>
    <source>
        <strain evidence="1 2">E5571</strain>
    </source>
</reference>
<evidence type="ECO:0008006" key="3">
    <source>
        <dbReference type="Google" id="ProtNLM"/>
    </source>
</evidence>
<evidence type="ECO:0000313" key="1">
    <source>
        <dbReference type="EMBL" id="AKX60014.1"/>
    </source>
</evidence>
<dbReference type="AlphaFoldDB" id="A0A0K1XFI1"/>
<proteinExistence type="predicted"/>
<dbReference type="PROSITE" id="PS51257">
    <property type="entry name" value="PROKAR_LIPOPROTEIN"/>
    <property type="match status" value="1"/>
</dbReference>
<organism evidence="1 2">
    <name type="scientific">Thiopseudomonas alkaliphila</name>
    <dbReference type="NCBI Taxonomy" id="1697053"/>
    <lineage>
        <taxon>Bacteria</taxon>
        <taxon>Pseudomonadati</taxon>
        <taxon>Pseudomonadota</taxon>
        <taxon>Gammaproteobacteria</taxon>
        <taxon>Pseudomonadales</taxon>
        <taxon>Pseudomonadaceae</taxon>
        <taxon>Thiopseudomonas</taxon>
    </lineage>
</organism>
<name>A0A0K1XFI1_9GAMM</name>
<evidence type="ECO:0000313" key="2">
    <source>
        <dbReference type="Proteomes" id="UP000063953"/>
    </source>
</evidence>
<dbReference type="RefSeq" id="WP_053101239.1">
    <property type="nucleotide sequence ID" value="NZ_CP012365.1"/>
</dbReference>